<feature type="compositionally biased region" description="Basic and acidic residues" evidence="1">
    <location>
        <begin position="12"/>
        <end position="37"/>
    </location>
</feature>
<organism evidence="2">
    <name type="scientific">bioreactor metagenome</name>
    <dbReference type="NCBI Taxonomy" id="1076179"/>
    <lineage>
        <taxon>unclassified sequences</taxon>
        <taxon>metagenomes</taxon>
        <taxon>ecological metagenomes</taxon>
    </lineage>
</organism>
<sequence length="107" mass="12437">MLAEFAGQHAVQRIERHAQEHPGRQQQEELRCARAEQVENAAEQQRQQHRRHGDGVGGDAEFRQTDGEGTQEILEGGFELVNRDHWERRSGRCAGIVRQRHRTMVFR</sequence>
<gene>
    <name evidence="2" type="ORF">SDC9_161056</name>
</gene>
<dbReference type="AlphaFoldDB" id="A0A645FJM7"/>
<accession>A0A645FJM7</accession>
<protein>
    <submittedName>
        <fullName evidence="2">Uncharacterized protein</fullName>
    </submittedName>
</protein>
<dbReference type="EMBL" id="VSSQ01060273">
    <property type="protein sequence ID" value="MPN13732.1"/>
    <property type="molecule type" value="Genomic_DNA"/>
</dbReference>
<evidence type="ECO:0000256" key="1">
    <source>
        <dbReference type="SAM" id="MobiDB-lite"/>
    </source>
</evidence>
<comment type="caution">
    <text evidence="2">The sequence shown here is derived from an EMBL/GenBank/DDBJ whole genome shotgun (WGS) entry which is preliminary data.</text>
</comment>
<evidence type="ECO:0000313" key="2">
    <source>
        <dbReference type="EMBL" id="MPN13732.1"/>
    </source>
</evidence>
<feature type="region of interest" description="Disordered" evidence="1">
    <location>
        <begin position="1"/>
        <end position="70"/>
    </location>
</feature>
<name>A0A645FJM7_9ZZZZ</name>
<reference evidence="2" key="1">
    <citation type="submission" date="2019-08" db="EMBL/GenBank/DDBJ databases">
        <authorList>
            <person name="Kucharzyk K."/>
            <person name="Murdoch R.W."/>
            <person name="Higgins S."/>
            <person name="Loffler F."/>
        </authorList>
    </citation>
    <scope>NUCLEOTIDE SEQUENCE</scope>
</reference>
<proteinExistence type="predicted"/>